<feature type="compositionally biased region" description="Acidic residues" evidence="3">
    <location>
        <begin position="47"/>
        <end position="57"/>
    </location>
</feature>
<dbReference type="SUPFAM" id="SSF54928">
    <property type="entry name" value="RNA-binding domain, RBD"/>
    <property type="match status" value="1"/>
</dbReference>
<feature type="region of interest" description="Disordered" evidence="3">
    <location>
        <begin position="1"/>
        <end position="119"/>
    </location>
</feature>
<evidence type="ECO:0000256" key="1">
    <source>
        <dbReference type="ARBA" id="ARBA00022884"/>
    </source>
</evidence>
<reference evidence="5" key="3">
    <citation type="submission" date="2023-05" db="EMBL/GenBank/DDBJ databases">
        <authorList>
            <person name="Smith C.H."/>
        </authorList>
    </citation>
    <scope>NUCLEOTIDE SEQUENCE</scope>
    <source>
        <strain evidence="5">CHS0354</strain>
        <tissue evidence="5">Mantle</tissue>
    </source>
</reference>
<reference evidence="5" key="1">
    <citation type="journal article" date="2021" name="Genome Biol. Evol.">
        <title>A High-Quality Reference Genome for a Parasitic Bivalve with Doubly Uniparental Inheritance (Bivalvia: Unionida).</title>
        <authorList>
            <person name="Smith C.H."/>
        </authorList>
    </citation>
    <scope>NUCLEOTIDE SEQUENCE</scope>
    <source>
        <strain evidence="5">CHS0354</strain>
    </source>
</reference>
<sequence>MASKRNAKKAKLQQGKGAQTPQPLKVSVSFNKGPRSEPPAKKKTMMETEDNSEEEITFEATEATKLFAASDSDSEDMDSVAETSPKAGQKRKSSAATPVEDKKPKVAMGDSQVSGDAEENRRTLFVGNIMDQVSEEDLKKLSPDIIDVRLRFRAHKRKKQVKLMHFAYLVFKSEEIAEKNYKKLQNAKFKSSVLRVDYVGDKRQHGKEIERETETEFDRTRLYVSGLKPSTSELDVRKIFPTSSTISLPRHKITQQHYGFGFVQFANEALAKAAMEKVQGKLPVQFAKAKS</sequence>
<dbReference type="EMBL" id="JAEAOA010000702">
    <property type="protein sequence ID" value="KAK3604292.1"/>
    <property type="molecule type" value="Genomic_DNA"/>
</dbReference>
<dbReference type="PROSITE" id="PS50102">
    <property type="entry name" value="RRM"/>
    <property type="match status" value="2"/>
</dbReference>
<dbReference type="PANTHER" id="PTHR23189">
    <property type="entry name" value="RNA RECOGNITION MOTIF-CONTAINING"/>
    <property type="match status" value="1"/>
</dbReference>
<feature type="compositionally biased region" description="Basic and acidic residues" evidence="3">
    <location>
        <begin position="34"/>
        <end position="46"/>
    </location>
</feature>
<dbReference type="InterPro" id="IPR035979">
    <property type="entry name" value="RBD_domain_sf"/>
</dbReference>
<feature type="domain" description="RRM" evidence="4">
    <location>
        <begin position="220"/>
        <end position="291"/>
    </location>
</feature>
<feature type="compositionally biased region" description="Basic residues" evidence="3">
    <location>
        <begin position="1"/>
        <end position="11"/>
    </location>
</feature>
<evidence type="ECO:0000259" key="4">
    <source>
        <dbReference type="PROSITE" id="PS50102"/>
    </source>
</evidence>
<accession>A0AAE0W8G8</accession>
<evidence type="ECO:0000256" key="3">
    <source>
        <dbReference type="SAM" id="MobiDB-lite"/>
    </source>
</evidence>
<feature type="non-terminal residue" evidence="5">
    <location>
        <position position="1"/>
    </location>
</feature>
<dbReference type="InterPro" id="IPR000504">
    <property type="entry name" value="RRM_dom"/>
</dbReference>
<evidence type="ECO:0000313" key="6">
    <source>
        <dbReference type="Proteomes" id="UP001195483"/>
    </source>
</evidence>
<protein>
    <recommendedName>
        <fullName evidence="4">RRM domain-containing protein</fullName>
    </recommendedName>
</protein>
<evidence type="ECO:0000256" key="2">
    <source>
        <dbReference type="PROSITE-ProRule" id="PRU00176"/>
    </source>
</evidence>
<keyword evidence="1 2" id="KW-0694">RNA-binding</keyword>
<reference evidence="5" key="2">
    <citation type="journal article" date="2021" name="Genome Biol. Evol.">
        <title>Developing a high-quality reference genome for a parasitic bivalve with doubly uniparental inheritance (Bivalvia: Unionida).</title>
        <authorList>
            <person name="Smith C.H."/>
        </authorList>
    </citation>
    <scope>NUCLEOTIDE SEQUENCE</scope>
    <source>
        <strain evidence="5">CHS0354</strain>
        <tissue evidence="5">Mantle</tissue>
    </source>
</reference>
<dbReference type="InterPro" id="IPR012677">
    <property type="entry name" value="Nucleotide-bd_a/b_plait_sf"/>
</dbReference>
<dbReference type="CDD" id="cd00590">
    <property type="entry name" value="RRM_SF"/>
    <property type="match status" value="1"/>
</dbReference>
<dbReference type="Gene3D" id="3.30.70.330">
    <property type="match status" value="2"/>
</dbReference>
<keyword evidence="6" id="KW-1185">Reference proteome</keyword>
<comment type="caution">
    <text evidence="5">The sequence shown here is derived from an EMBL/GenBank/DDBJ whole genome shotgun (WGS) entry which is preliminary data.</text>
</comment>
<evidence type="ECO:0000313" key="5">
    <source>
        <dbReference type="EMBL" id="KAK3604292.1"/>
    </source>
</evidence>
<dbReference type="Pfam" id="PF00076">
    <property type="entry name" value="RRM_1"/>
    <property type="match status" value="2"/>
</dbReference>
<dbReference type="GO" id="GO:0003723">
    <property type="term" value="F:RNA binding"/>
    <property type="evidence" value="ECO:0007669"/>
    <property type="project" value="UniProtKB-UniRule"/>
</dbReference>
<dbReference type="AlphaFoldDB" id="A0AAE0W8G8"/>
<dbReference type="Proteomes" id="UP001195483">
    <property type="component" value="Unassembled WGS sequence"/>
</dbReference>
<organism evidence="5 6">
    <name type="scientific">Potamilus streckersoni</name>
    <dbReference type="NCBI Taxonomy" id="2493646"/>
    <lineage>
        <taxon>Eukaryota</taxon>
        <taxon>Metazoa</taxon>
        <taxon>Spiralia</taxon>
        <taxon>Lophotrochozoa</taxon>
        <taxon>Mollusca</taxon>
        <taxon>Bivalvia</taxon>
        <taxon>Autobranchia</taxon>
        <taxon>Heteroconchia</taxon>
        <taxon>Palaeoheterodonta</taxon>
        <taxon>Unionida</taxon>
        <taxon>Unionoidea</taxon>
        <taxon>Unionidae</taxon>
        <taxon>Ambleminae</taxon>
        <taxon>Lampsilini</taxon>
        <taxon>Potamilus</taxon>
    </lineage>
</organism>
<gene>
    <name evidence="5" type="ORF">CHS0354_011364</name>
</gene>
<dbReference type="SMART" id="SM00360">
    <property type="entry name" value="RRM"/>
    <property type="match status" value="2"/>
</dbReference>
<name>A0AAE0W8G8_9BIVA</name>
<feature type="domain" description="RRM" evidence="4">
    <location>
        <begin position="122"/>
        <end position="201"/>
    </location>
</feature>
<proteinExistence type="predicted"/>